<reference evidence="2" key="1">
    <citation type="journal article" date="2014" name="Int. J. Syst. Evol. Microbiol.">
        <title>Complete genome sequence of Corynebacterium casei LMG S-19264T (=DSM 44701T), isolated from a smear-ripened cheese.</title>
        <authorList>
            <consortium name="US DOE Joint Genome Institute (JGI-PGF)"/>
            <person name="Walter F."/>
            <person name="Albersmeier A."/>
            <person name="Kalinowski J."/>
            <person name="Ruckert C."/>
        </authorList>
    </citation>
    <scope>NUCLEOTIDE SEQUENCE</scope>
    <source>
        <strain evidence="2">JCM 4637</strain>
    </source>
</reference>
<dbReference type="AlphaFoldDB" id="A0A918WUE9"/>
<proteinExistence type="predicted"/>
<dbReference type="InterPro" id="IPR003737">
    <property type="entry name" value="GlcNAc_PI_deacetylase-related"/>
</dbReference>
<evidence type="ECO:0000313" key="2">
    <source>
        <dbReference type="EMBL" id="GHC84678.1"/>
    </source>
</evidence>
<comment type="caution">
    <text evidence="2">The sequence shown here is derived from an EMBL/GenBank/DDBJ whole genome shotgun (WGS) entry which is preliminary data.</text>
</comment>
<dbReference type="Pfam" id="PF02585">
    <property type="entry name" value="PIG-L"/>
    <property type="match status" value="1"/>
</dbReference>
<dbReference type="SUPFAM" id="SSF102588">
    <property type="entry name" value="LmbE-like"/>
    <property type="match status" value="1"/>
</dbReference>
<dbReference type="RefSeq" id="WP_189822650.1">
    <property type="nucleotide sequence ID" value="NZ_BMVC01000002.1"/>
</dbReference>
<evidence type="ECO:0000313" key="3">
    <source>
        <dbReference type="Proteomes" id="UP000638353"/>
    </source>
</evidence>
<protein>
    <submittedName>
        <fullName evidence="2">GlcNAc-PI de-N-acetylase</fullName>
    </submittedName>
</protein>
<evidence type="ECO:0000256" key="1">
    <source>
        <dbReference type="ARBA" id="ARBA00022833"/>
    </source>
</evidence>
<reference evidence="2" key="2">
    <citation type="submission" date="2020-09" db="EMBL/GenBank/DDBJ databases">
        <authorList>
            <person name="Sun Q."/>
            <person name="Ohkuma M."/>
        </authorList>
    </citation>
    <scope>NUCLEOTIDE SEQUENCE</scope>
    <source>
        <strain evidence="2">JCM 4637</strain>
    </source>
</reference>
<dbReference type="Gene3D" id="3.40.50.10320">
    <property type="entry name" value="LmbE-like"/>
    <property type="match status" value="1"/>
</dbReference>
<dbReference type="InterPro" id="IPR024078">
    <property type="entry name" value="LmbE-like_dom_sf"/>
</dbReference>
<dbReference type="EMBL" id="BMVC01000002">
    <property type="protein sequence ID" value="GHC84678.1"/>
    <property type="molecule type" value="Genomic_DNA"/>
</dbReference>
<gene>
    <name evidence="2" type="ORF">GCM10010334_14830</name>
</gene>
<sequence>MATLIAFFAHPDDEVLHAGGTLARAAAEGHRVVLVSATDGEMGPVREGRLRLRELDASGAALGASRVTTLGYADSGHGRDLYPDPPDRPRFVRVPRQEAAEALAAILREEKADLLLTHDAGGGYGHRDHVHAHEVALHASHLAGGIRTLTTAIPRTAAIRLLRLTSLLRSPRNLRTFRTAMLRIEHTPREQITHAIDARPHAARKQAALAAHASQVWGAGRSAGAFRALVRMRTGLFAALLGREWWSEVRLG</sequence>
<dbReference type="GO" id="GO:0016137">
    <property type="term" value="P:glycoside metabolic process"/>
    <property type="evidence" value="ECO:0007669"/>
    <property type="project" value="UniProtKB-ARBA"/>
</dbReference>
<dbReference type="Proteomes" id="UP000638353">
    <property type="component" value="Unassembled WGS sequence"/>
</dbReference>
<organism evidence="2 3">
    <name type="scientific">Streptomyces finlayi</name>
    <dbReference type="NCBI Taxonomy" id="67296"/>
    <lineage>
        <taxon>Bacteria</taxon>
        <taxon>Bacillati</taxon>
        <taxon>Actinomycetota</taxon>
        <taxon>Actinomycetes</taxon>
        <taxon>Kitasatosporales</taxon>
        <taxon>Streptomycetaceae</taxon>
        <taxon>Streptomyces</taxon>
    </lineage>
</organism>
<dbReference type="PANTHER" id="PTHR12993:SF11">
    <property type="entry name" value="N-ACETYLGLUCOSAMINYL-PHOSPHATIDYLINOSITOL DE-N-ACETYLASE"/>
    <property type="match status" value="1"/>
</dbReference>
<name>A0A918WUE9_9ACTN</name>
<dbReference type="PANTHER" id="PTHR12993">
    <property type="entry name" value="N-ACETYLGLUCOSAMINYL-PHOSPHATIDYLINOSITOL DE-N-ACETYLASE-RELATED"/>
    <property type="match status" value="1"/>
</dbReference>
<keyword evidence="1" id="KW-0862">Zinc</keyword>
<accession>A0A918WUE9</accession>
<dbReference type="GO" id="GO:0016811">
    <property type="term" value="F:hydrolase activity, acting on carbon-nitrogen (but not peptide) bonds, in linear amides"/>
    <property type="evidence" value="ECO:0007669"/>
    <property type="project" value="TreeGrafter"/>
</dbReference>